<gene>
    <name evidence="1" type="ORF">ILEXP_LOCUS35342</name>
</gene>
<proteinExistence type="predicted"/>
<keyword evidence="2" id="KW-1185">Reference proteome</keyword>
<organism evidence="1 2">
    <name type="scientific">Ilex paraguariensis</name>
    <name type="common">yerba mate</name>
    <dbReference type="NCBI Taxonomy" id="185542"/>
    <lineage>
        <taxon>Eukaryota</taxon>
        <taxon>Viridiplantae</taxon>
        <taxon>Streptophyta</taxon>
        <taxon>Embryophyta</taxon>
        <taxon>Tracheophyta</taxon>
        <taxon>Spermatophyta</taxon>
        <taxon>Magnoliopsida</taxon>
        <taxon>eudicotyledons</taxon>
        <taxon>Gunneridae</taxon>
        <taxon>Pentapetalae</taxon>
        <taxon>asterids</taxon>
        <taxon>campanulids</taxon>
        <taxon>Aquifoliales</taxon>
        <taxon>Aquifoliaceae</taxon>
        <taxon>Ilex</taxon>
    </lineage>
</organism>
<sequence>MPVTKTNYCFTWATAMQVTSTSVCLCAETGIWTWQQVKQRKESGSSVRGHAQNFRTAIKLARPKDILMVANECPLARDHLLLAAAQLPNLCLLFNMGFMAFSAHL</sequence>
<name>A0ABC8T9Z3_9AQUA</name>
<dbReference type="EMBL" id="CAUOFW020004541">
    <property type="protein sequence ID" value="CAK9166134.1"/>
    <property type="molecule type" value="Genomic_DNA"/>
</dbReference>
<reference evidence="1 2" key="1">
    <citation type="submission" date="2024-02" db="EMBL/GenBank/DDBJ databases">
        <authorList>
            <person name="Vignale AGUSTIN F."/>
            <person name="Sosa J E."/>
            <person name="Modenutti C."/>
        </authorList>
    </citation>
    <scope>NUCLEOTIDE SEQUENCE [LARGE SCALE GENOMIC DNA]</scope>
</reference>
<evidence type="ECO:0000313" key="1">
    <source>
        <dbReference type="EMBL" id="CAK9166134.1"/>
    </source>
</evidence>
<dbReference type="Proteomes" id="UP001642360">
    <property type="component" value="Unassembled WGS sequence"/>
</dbReference>
<dbReference type="AlphaFoldDB" id="A0ABC8T9Z3"/>
<protein>
    <submittedName>
        <fullName evidence="1">Uncharacterized protein</fullName>
    </submittedName>
</protein>
<comment type="caution">
    <text evidence="1">The sequence shown here is derived from an EMBL/GenBank/DDBJ whole genome shotgun (WGS) entry which is preliminary data.</text>
</comment>
<accession>A0ABC8T9Z3</accession>
<evidence type="ECO:0000313" key="2">
    <source>
        <dbReference type="Proteomes" id="UP001642360"/>
    </source>
</evidence>